<dbReference type="NCBIfam" id="TIGR00167">
    <property type="entry name" value="cbbA"/>
    <property type="match status" value="1"/>
</dbReference>
<dbReference type="Pfam" id="PF01116">
    <property type="entry name" value="F_bP_aldolase"/>
    <property type="match status" value="1"/>
</dbReference>
<feature type="binding site" evidence="2">
    <location>
        <begin position="228"/>
        <end position="231"/>
    </location>
    <ligand>
        <name>dihydroxyacetone phosphate</name>
        <dbReference type="ChEBI" id="CHEBI:57642"/>
    </ligand>
</feature>
<dbReference type="SUPFAM" id="SSF51569">
    <property type="entry name" value="Aldolase"/>
    <property type="match status" value="1"/>
</dbReference>
<evidence type="ECO:0000313" key="5">
    <source>
        <dbReference type="EMBL" id="NFN34091.1"/>
    </source>
</evidence>
<feature type="binding site" evidence="3">
    <location>
        <position position="83"/>
    </location>
    <ligand>
        <name>Zn(2+)</name>
        <dbReference type="ChEBI" id="CHEBI:29105"/>
        <label>1</label>
        <note>catalytic</note>
    </ligand>
</feature>
<evidence type="ECO:0000313" key="6">
    <source>
        <dbReference type="Proteomes" id="UP000473681"/>
    </source>
</evidence>
<feature type="binding site" evidence="2">
    <location>
        <begin position="207"/>
        <end position="209"/>
    </location>
    <ligand>
        <name>dihydroxyacetone phosphate</name>
        <dbReference type="ChEBI" id="CHEBI:57642"/>
    </ligand>
</feature>
<dbReference type="PIRSF" id="PIRSF001359">
    <property type="entry name" value="F_bP_aldolase_II"/>
    <property type="match status" value="1"/>
</dbReference>
<comment type="caution">
    <text evidence="4">The sequence shown here is derived from an EMBL/GenBank/DDBJ whole genome shotgun (WGS) entry which is preliminary data.</text>
</comment>
<feature type="binding site" evidence="3">
    <location>
        <position position="206"/>
    </location>
    <ligand>
        <name>Zn(2+)</name>
        <dbReference type="ChEBI" id="CHEBI:29105"/>
        <label>1</label>
        <note>catalytic</note>
    </ligand>
</feature>
<dbReference type="InterPro" id="IPR050246">
    <property type="entry name" value="Class_II_FBP_aldolase"/>
</dbReference>
<evidence type="ECO:0000256" key="1">
    <source>
        <dbReference type="PIRSR" id="PIRSR001359-1"/>
    </source>
</evidence>
<feature type="binding site" evidence="3">
    <location>
        <position position="134"/>
    </location>
    <ligand>
        <name>Zn(2+)</name>
        <dbReference type="ChEBI" id="CHEBI:29105"/>
        <label>2</label>
    </ligand>
</feature>
<proteinExistence type="predicted"/>
<dbReference type="EMBL" id="SWOV01000053">
    <property type="protein sequence ID" value="NFF89162.1"/>
    <property type="molecule type" value="Genomic_DNA"/>
</dbReference>
<name>A0A0M1LVW9_CLOBO</name>
<dbReference type="GO" id="GO:0005975">
    <property type="term" value="P:carbohydrate metabolic process"/>
    <property type="evidence" value="ECO:0007669"/>
    <property type="project" value="InterPro"/>
</dbReference>
<feature type="active site" description="Proton donor" evidence="1">
    <location>
        <position position="82"/>
    </location>
</feature>
<dbReference type="PANTHER" id="PTHR30304">
    <property type="entry name" value="D-TAGATOSE-1,6-BISPHOSPHATE ALDOLASE"/>
    <property type="match status" value="1"/>
</dbReference>
<dbReference type="OrthoDB" id="9803995at2"/>
<evidence type="ECO:0000256" key="3">
    <source>
        <dbReference type="PIRSR" id="PIRSR001359-3"/>
    </source>
</evidence>
<dbReference type="Proteomes" id="UP000476820">
    <property type="component" value="Unassembled WGS sequence"/>
</dbReference>
<evidence type="ECO:0000256" key="2">
    <source>
        <dbReference type="PIRSR" id="PIRSR001359-2"/>
    </source>
</evidence>
<dbReference type="Gene3D" id="3.20.20.70">
    <property type="entry name" value="Aldolase class I"/>
    <property type="match status" value="1"/>
</dbReference>
<organism evidence="4 7">
    <name type="scientific">Clostridium botulinum</name>
    <dbReference type="NCBI Taxonomy" id="1491"/>
    <lineage>
        <taxon>Bacteria</taxon>
        <taxon>Bacillati</taxon>
        <taxon>Bacillota</taxon>
        <taxon>Clostridia</taxon>
        <taxon>Eubacteriales</taxon>
        <taxon>Clostridiaceae</taxon>
        <taxon>Clostridium</taxon>
    </lineage>
</organism>
<dbReference type="NCBIfam" id="NF005288">
    <property type="entry name" value="PRK06806.1"/>
    <property type="match status" value="1"/>
</dbReference>
<dbReference type="InterPro" id="IPR000771">
    <property type="entry name" value="FBA_II"/>
</dbReference>
<keyword evidence="3" id="KW-0479">Metal-binding</keyword>
<dbReference type="CDD" id="cd00947">
    <property type="entry name" value="TBP_aldolase_IIB"/>
    <property type="match status" value="1"/>
</dbReference>
<feature type="binding site" evidence="2">
    <location>
        <position position="179"/>
    </location>
    <ligand>
        <name>dihydroxyacetone phosphate</name>
        <dbReference type="ChEBI" id="CHEBI:57642"/>
    </ligand>
</feature>
<gene>
    <name evidence="4" type="ORF">FC774_15005</name>
    <name evidence="5" type="ORF">FDB51_02905</name>
</gene>
<keyword evidence="3" id="KW-0862">Zinc</keyword>
<evidence type="ECO:0000313" key="7">
    <source>
        <dbReference type="Proteomes" id="UP000476820"/>
    </source>
</evidence>
<feature type="binding site" evidence="3">
    <location>
        <position position="178"/>
    </location>
    <ligand>
        <name>Zn(2+)</name>
        <dbReference type="ChEBI" id="CHEBI:29105"/>
        <label>1</label>
        <note>catalytic</note>
    </ligand>
</feature>
<reference evidence="6 7" key="1">
    <citation type="submission" date="2019-04" db="EMBL/GenBank/DDBJ databases">
        <title>Genome sequencing of Clostridium botulinum Groups I-IV and Clostridium butyricum.</title>
        <authorList>
            <person name="Brunt J."/>
            <person name="Van Vliet A.H.M."/>
            <person name="Stringer S.C."/>
            <person name="Carter A.T."/>
            <person name="Peck M.W."/>
        </authorList>
    </citation>
    <scope>NUCLEOTIDE SEQUENCE [LARGE SCALE GENOMIC DNA]</scope>
    <source>
        <strain evidence="4 7">1605</strain>
        <strain evidence="5 6">CB-K-33E</strain>
    </source>
</reference>
<dbReference type="InterPro" id="IPR013785">
    <property type="entry name" value="Aldolase_TIM"/>
</dbReference>
<dbReference type="AlphaFoldDB" id="A0A0M1LVW9"/>
<feature type="binding site" evidence="3">
    <location>
        <position position="104"/>
    </location>
    <ligand>
        <name>Zn(2+)</name>
        <dbReference type="ChEBI" id="CHEBI:29105"/>
        <label>2</label>
    </ligand>
</feature>
<evidence type="ECO:0000313" key="4">
    <source>
        <dbReference type="EMBL" id="NFF89162.1"/>
    </source>
</evidence>
<sequence length="283" mass="30861">MPLVNMNELLLKADNENYAVGSFSVANMEMIIGAIKAAEELNSPIILQIAEVRLKHSPLDIIGPSMIKAAEKAKVPVAVHFDHGLTIDNIKRALSLGFTSVMIDGSSLDFLENIKITSLVEKLARDYGAAVEGEIGHVGGSEDGSEEGNIKVTDLEEARQFINDTEIDALAIAIGNSHGVYKGEPKLRFDILTKLHDNLKIPLVLHGGSGISEDDFKKCATMGIRKINIATATFNKVRDSVKNLNSNSKDYDYFTLHETEIQGAYENVKKHIKIFGSENKAGL</sequence>
<dbReference type="GO" id="GO:0016832">
    <property type="term" value="F:aldehyde-lyase activity"/>
    <property type="evidence" value="ECO:0007669"/>
    <property type="project" value="InterPro"/>
</dbReference>
<dbReference type="RefSeq" id="WP_012450504.1">
    <property type="nucleotide sequence ID" value="NZ_CP010520.1"/>
</dbReference>
<dbReference type="Proteomes" id="UP000473681">
    <property type="component" value="Unassembled WGS sequence"/>
</dbReference>
<accession>A0A0M1LVW9</accession>
<dbReference type="GO" id="GO:0008270">
    <property type="term" value="F:zinc ion binding"/>
    <property type="evidence" value="ECO:0007669"/>
    <property type="project" value="InterPro"/>
</dbReference>
<dbReference type="PROSITE" id="PS00806">
    <property type="entry name" value="ALDOLASE_CLASS_II_2"/>
    <property type="match status" value="1"/>
</dbReference>
<dbReference type="EMBL" id="SWVK01000003">
    <property type="protein sequence ID" value="NFN34091.1"/>
    <property type="molecule type" value="Genomic_DNA"/>
</dbReference>
<dbReference type="PANTHER" id="PTHR30304:SF0">
    <property type="entry name" value="D-TAGATOSE-1,6-BISPHOSPHATE ALDOLASE SUBUNIT GATY-RELATED"/>
    <property type="match status" value="1"/>
</dbReference>
<protein>
    <submittedName>
        <fullName evidence="4">Class II aldolase</fullName>
    </submittedName>
</protein>
<comment type="cofactor">
    <cofactor evidence="3">
        <name>Zn(2+)</name>
        <dbReference type="ChEBI" id="CHEBI:29105"/>
    </cofactor>
    <text evidence="3">Binds 2 Zn(2+) ions per subunit. One is catalytic and the other provides a structural contribution.</text>
</comment>